<protein>
    <submittedName>
        <fullName evidence="2">Uncharacterized protein</fullName>
    </submittedName>
</protein>
<sequence length="56" mass="5938">MKNIHQSDTTQTNSASRTGQPDSTSGAEPANTNDDPVVGHRTEEELNSTQTGHLSS</sequence>
<reference evidence="2 3" key="1">
    <citation type="submission" date="2019-05" db="EMBL/GenBank/DDBJ databases">
        <title>Emergence of the Ug99 lineage of the wheat stem rust pathogen through somatic hybridization.</title>
        <authorList>
            <person name="Li F."/>
            <person name="Upadhyaya N.M."/>
            <person name="Sperschneider J."/>
            <person name="Matny O."/>
            <person name="Nguyen-Phuc H."/>
            <person name="Mago R."/>
            <person name="Raley C."/>
            <person name="Miller M.E."/>
            <person name="Silverstein K.A.T."/>
            <person name="Henningsen E."/>
            <person name="Hirsch C.D."/>
            <person name="Visser B."/>
            <person name="Pretorius Z.A."/>
            <person name="Steffenson B.J."/>
            <person name="Schwessinger B."/>
            <person name="Dodds P.N."/>
            <person name="Figueroa M."/>
        </authorList>
    </citation>
    <scope>NUCLEOTIDE SEQUENCE [LARGE SCALE GENOMIC DNA]</scope>
    <source>
        <strain evidence="2">21-0</strain>
    </source>
</reference>
<gene>
    <name evidence="2" type="ORF">PGT21_020793</name>
</gene>
<organism evidence="2 3">
    <name type="scientific">Puccinia graminis f. sp. tritici</name>
    <dbReference type="NCBI Taxonomy" id="56615"/>
    <lineage>
        <taxon>Eukaryota</taxon>
        <taxon>Fungi</taxon>
        <taxon>Dikarya</taxon>
        <taxon>Basidiomycota</taxon>
        <taxon>Pucciniomycotina</taxon>
        <taxon>Pucciniomycetes</taxon>
        <taxon>Pucciniales</taxon>
        <taxon>Pucciniaceae</taxon>
        <taxon>Puccinia</taxon>
    </lineage>
</organism>
<feature type="compositionally biased region" description="Polar residues" evidence="1">
    <location>
        <begin position="1"/>
        <end position="34"/>
    </location>
</feature>
<dbReference type="EMBL" id="VSWC01000079">
    <property type="protein sequence ID" value="KAA1094422.1"/>
    <property type="molecule type" value="Genomic_DNA"/>
</dbReference>
<keyword evidence="3" id="KW-1185">Reference proteome</keyword>
<feature type="region of interest" description="Disordered" evidence="1">
    <location>
        <begin position="1"/>
        <end position="56"/>
    </location>
</feature>
<name>A0A5B0P0I9_PUCGR</name>
<evidence type="ECO:0000313" key="2">
    <source>
        <dbReference type="EMBL" id="KAA1094422.1"/>
    </source>
</evidence>
<dbReference type="AlphaFoldDB" id="A0A5B0P0I9"/>
<proteinExistence type="predicted"/>
<comment type="caution">
    <text evidence="2">The sequence shown here is derived from an EMBL/GenBank/DDBJ whole genome shotgun (WGS) entry which is preliminary data.</text>
</comment>
<feature type="compositionally biased region" description="Polar residues" evidence="1">
    <location>
        <begin position="47"/>
        <end position="56"/>
    </location>
</feature>
<evidence type="ECO:0000313" key="3">
    <source>
        <dbReference type="Proteomes" id="UP000324748"/>
    </source>
</evidence>
<evidence type="ECO:0000256" key="1">
    <source>
        <dbReference type="SAM" id="MobiDB-lite"/>
    </source>
</evidence>
<dbReference type="Proteomes" id="UP000324748">
    <property type="component" value="Unassembled WGS sequence"/>
</dbReference>
<accession>A0A5B0P0I9</accession>